<dbReference type="Proteomes" id="UP000078541">
    <property type="component" value="Unassembled WGS sequence"/>
</dbReference>
<dbReference type="KEGG" id="tsep:108754893"/>
<evidence type="ECO:0000313" key="5">
    <source>
        <dbReference type="EMBL" id="KYN44241.1"/>
    </source>
</evidence>
<gene>
    <name evidence="5" type="ORF">ALC56_01303</name>
</gene>
<keyword evidence="1" id="KW-1015">Disulfide bond</keyword>
<dbReference type="GO" id="GO:0006629">
    <property type="term" value="P:lipid metabolic process"/>
    <property type="evidence" value="ECO:0007669"/>
    <property type="project" value="TreeGrafter"/>
</dbReference>
<feature type="region of interest" description="Disordered" evidence="2">
    <location>
        <begin position="208"/>
        <end position="261"/>
    </location>
</feature>
<dbReference type="GO" id="GO:0031409">
    <property type="term" value="F:pigment binding"/>
    <property type="evidence" value="ECO:0007669"/>
    <property type="project" value="InterPro"/>
</dbReference>
<dbReference type="InterPro" id="IPR003057">
    <property type="entry name" value="Invtbrt_color"/>
</dbReference>
<dbReference type="PRINTS" id="PR01273">
    <property type="entry name" value="INVTBRTCOLOR"/>
</dbReference>
<evidence type="ECO:0000259" key="4">
    <source>
        <dbReference type="Pfam" id="PF08212"/>
    </source>
</evidence>
<feature type="compositionally biased region" description="Polar residues" evidence="2">
    <location>
        <begin position="233"/>
        <end position="252"/>
    </location>
</feature>
<reference evidence="5 6" key="1">
    <citation type="submission" date="2016-03" db="EMBL/GenBank/DDBJ databases">
        <title>Trachymyrmex septentrionalis WGS genome.</title>
        <authorList>
            <person name="Nygaard S."/>
            <person name="Hu H."/>
            <person name="Boomsma J."/>
            <person name="Zhang G."/>
        </authorList>
    </citation>
    <scope>NUCLEOTIDE SEQUENCE [LARGE SCALE GENOMIC DNA]</scope>
    <source>
        <strain evidence="5">Tsep2-gDNA-1</strain>
        <tissue evidence="5">Whole body</tissue>
    </source>
</reference>
<dbReference type="PANTHER" id="PTHR10612">
    <property type="entry name" value="APOLIPOPROTEIN D"/>
    <property type="match status" value="1"/>
</dbReference>
<keyword evidence="6" id="KW-1185">Reference proteome</keyword>
<dbReference type="GO" id="GO:0000302">
    <property type="term" value="P:response to reactive oxygen species"/>
    <property type="evidence" value="ECO:0007669"/>
    <property type="project" value="TreeGrafter"/>
</dbReference>
<evidence type="ECO:0000256" key="1">
    <source>
        <dbReference type="ARBA" id="ARBA00023157"/>
    </source>
</evidence>
<feature type="region of interest" description="Disordered" evidence="2">
    <location>
        <begin position="322"/>
        <end position="343"/>
    </location>
</feature>
<dbReference type="GO" id="GO:0005737">
    <property type="term" value="C:cytoplasm"/>
    <property type="evidence" value="ECO:0007669"/>
    <property type="project" value="TreeGrafter"/>
</dbReference>
<dbReference type="Pfam" id="PF08212">
    <property type="entry name" value="Lipocalin_2"/>
    <property type="match status" value="1"/>
</dbReference>
<evidence type="ECO:0000256" key="2">
    <source>
        <dbReference type="SAM" id="MobiDB-lite"/>
    </source>
</evidence>
<dbReference type="InterPro" id="IPR000566">
    <property type="entry name" value="Lipocln_cytosolic_FA-bd_dom"/>
</dbReference>
<feature type="domain" description="Lipocalin/cytosolic fatty-acid binding" evidence="4">
    <location>
        <begin position="55"/>
        <end position="171"/>
    </location>
</feature>
<evidence type="ECO:0000313" key="6">
    <source>
        <dbReference type="Proteomes" id="UP000078541"/>
    </source>
</evidence>
<feature type="chain" id="PRO_5007583071" evidence="3">
    <location>
        <begin position="36"/>
        <end position="343"/>
    </location>
</feature>
<keyword evidence="3" id="KW-0732">Signal</keyword>
<dbReference type="EMBL" id="KQ981248">
    <property type="protein sequence ID" value="KYN44241.1"/>
    <property type="molecule type" value="Genomic_DNA"/>
</dbReference>
<keyword evidence="5" id="KW-0449">Lipoprotein</keyword>
<name>A0A151K0M4_9HYME</name>
<dbReference type="Gene3D" id="2.40.128.20">
    <property type="match status" value="1"/>
</dbReference>
<accession>A0A151K0M4</accession>
<organism evidence="5 6">
    <name type="scientific">Trachymyrmex septentrionalis</name>
    <dbReference type="NCBI Taxonomy" id="34720"/>
    <lineage>
        <taxon>Eukaryota</taxon>
        <taxon>Metazoa</taxon>
        <taxon>Ecdysozoa</taxon>
        <taxon>Arthropoda</taxon>
        <taxon>Hexapoda</taxon>
        <taxon>Insecta</taxon>
        <taxon>Pterygota</taxon>
        <taxon>Neoptera</taxon>
        <taxon>Endopterygota</taxon>
        <taxon>Hymenoptera</taxon>
        <taxon>Apocrita</taxon>
        <taxon>Aculeata</taxon>
        <taxon>Formicoidea</taxon>
        <taxon>Formicidae</taxon>
        <taxon>Myrmicinae</taxon>
        <taxon>Trachymyrmex</taxon>
    </lineage>
</organism>
<dbReference type="SUPFAM" id="SSF50814">
    <property type="entry name" value="Lipocalins"/>
    <property type="match status" value="1"/>
</dbReference>
<dbReference type="AlphaFoldDB" id="A0A151K0M4"/>
<protein>
    <submittedName>
        <fullName evidence="5">Apolipoprotein D</fullName>
    </submittedName>
</protein>
<sequence length="343" mass="38823">MYIKVGAMTDIRGRSSSDMFGKIILVLSALAWASAQIPNLGFCPEYIPMANFNRQRFMGIWYEAERYFQLSEVVSRCVMSNYTKGADGKYRVSNEVTNRFTGVKRILEGEIKPAASRAEEGKLQVRYTTVPLTPETKYSVLETDYDSFAVLWSCQGIGPVHAQNAWVMTRERVPSGKVLQKAYGVLDKYKISKTFFVKTDQAECAYLDTSTTEESEEPEQEKPEKSEKRKQRPQQTEPNESSRSSIALNNADTEVKEKEEPTAEIIAEKALADIPKIIAEEPVKLEQPIETIPERILKLAETIKEESDDTRDKMIIVEVREENVAENTKEEKSGHSKEPKATA</sequence>
<dbReference type="FunFam" id="2.40.128.20:FF:000026">
    <property type="entry name" value="Apolipoprotein D-like Protein"/>
    <property type="match status" value="1"/>
</dbReference>
<dbReference type="STRING" id="34720.A0A151K0M4"/>
<proteinExistence type="predicted"/>
<evidence type="ECO:0000256" key="3">
    <source>
        <dbReference type="SAM" id="SignalP"/>
    </source>
</evidence>
<dbReference type="PANTHER" id="PTHR10612:SF34">
    <property type="entry name" value="APOLIPOPROTEIN D"/>
    <property type="match status" value="1"/>
</dbReference>
<dbReference type="OrthoDB" id="565904at2759"/>
<dbReference type="InterPro" id="IPR012674">
    <property type="entry name" value="Calycin"/>
</dbReference>
<feature type="signal peptide" evidence="3">
    <location>
        <begin position="1"/>
        <end position="35"/>
    </location>
</feature>